<dbReference type="SUPFAM" id="SSF54060">
    <property type="entry name" value="His-Me finger endonucleases"/>
    <property type="match status" value="1"/>
</dbReference>
<dbReference type="AlphaFoldDB" id="A0A0G1X6T1"/>
<dbReference type="InterPro" id="IPR044925">
    <property type="entry name" value="His-Me_finger_sf"/>
</dbReference>
<comment type="caution">
    <text evidence="1">The sequence shown here is derived from an EMBL/GenBank/DDBJ whole genome shotgun (WGS) entry which is preliminary data.</text>
</comment>
<dbReference type="Pfam" id="PF02945">
    <property type="entry name" value="Endonuclease_7"/>
    <property type="match status" value="1"/>
</dbReference>
<protein>
    <recommendedName>
        <fullName evidence="3">Recombination endonuclease VII</fullName>
    </recommendedName>
</protein>
<dbReference type="InterPro" id="IPR004211">
    <property type="entry name" value="Endonuclease_7"/>
</dbReference>
<organism evidence="1 2">
    <name type="scientific">Candidatus Amesbacteria bacterium GW2011_GWB1_48_13</name>
    <dbReference type="NCBI Taxonomy" id="1618362"/>
    <lineage>
        <taxon>Bacteria</taxon>
        <taxon>Candidatus Amesiibacteriota</taxon>
    </lineage>
</organism>
<dbReference type="EMBL" id="LCPK01000004">
    <property type="protein sequence ID" value="KKU98328.1"/>
    <property type="molecule type" value="Genomic_DNA"/>
</dbReference>
<evidence type="ECO:0008006" key="3">
    <source>
        <dbReference type="Google" id="ProtNLM"/>
    </source>
</evidence>
<accession>A0A0G1X6T1</accession>
<dbReference type="Gene3D" id="3.40.1800.10">
    <property type="entry name" value="His-Me finger endonucleases"/>
    <property type="match status" value="1"/>
</dbReference>
<dbReference type="Proteomes" id="UP000034694">
    <property type="component" value="Unassembled WGS sequence"/>
</dbReference>
<gene>
    <name evidence="1" type="ORF">UY28_C0004G0066</name>
</gene>
<sequence>MLSIKSHCKRGHDISLVGRNHHGDCRPCSRLRKVKYYHLNKEKIKACRKTYREANPEKVRGVRLKREYGITIRQYQSRLAKQNNKCAACGCSGQKLVVDHDHITKQIRDLLCDGCNRGIGQLRDDPIVIRRAARYVESHRQQSLTLRVHHVG</sequence>
<reference evidence="1 2" key="1">
    <citation type="journal article" date="2015" name="Nature">
        <title>rRNA introns, odd ribosomes, and small enigmatic genomes across a large radiation of phyla.</title>
        <authorList>
            <person name="Brown C.T."/>
            <person name="Hug L.A."/>
            <person name="Thomas B.C."/>
            <person name="Sharon I."/>
            <person name="Castelle C.J."/>
            <person name="Singh A."/>
            <person name="Wilkins M.J."/>
            <person name="Williams K.H."/>
            <person name="Banfield J.F."/>
        </authorList>
    </citation>
    <scope>NUCLEOTIDE SEQUENCE [LARGE SCALE GENOMIC DNA]</scope>
</reference>
<dbReference type="InterPro" id="IPR038563">
    <property type="entry name" value="Endonuclease_7_sf"/>
</dbReference>
<evidence type="ECO:0000313" key="1">
    <source>
        <dbReference type="EMBL" id="KKU98328.1"/>
    </source>
</evidence>
<name>A0A0G1X6T1_9BACT</name>
<evidence type="ECO:0000313" key="2">
    <source>
        <dbReference type="Proteomes" id="UP000034694"/>
    </source>
</evidence>
<proteinExistence type="predicted"/>